<dbReference type="EMBL" id="PSQE01000005">
    <property type="protein sequence ID" value="RHN57812.1"/>
    <property type="molecule type" value="Genomic_DNA"/>
</dbReference>
<reference evidence="4" key="4">
    <citation type="journal article" date="2018" name="Nat. Plants">
        <title>Whole-genome landscape of Medicago truncatula symbiotic genes.</title>
        <authorList>
            <person name="Pecrix Y."/>
            <person name="Gamas P."/>
            <person name="Carrere S."/>
        </authorList>
    </citation>
    <scope>NUCLEOTIDE SEQUENCE</scope>
    <source>
        <tissue evidence="4">Leaves</tissue>
    </source>
</reference>
<dbReference type="PANTHER" id="PTHR31415:SF173">
    <property type="entry name" value="PROTEIN, PUTATIVE-RELATED"/>
    <property type="match status" value="1"/>
</dbReference>
<evidence type="ECO:0000256" key="2">
    <source>
        <dbReference type="ARBA" id="ARBA00023136"/>
    </source>
</evidence>
<protein>
    <submittedName>
        <fullName evidence="3">Transmembrane protein, putative</fullName>
    </submittedName>
</protein>
<accession>G7K3K3</accession>
<evidence type="ECO:0000256" key="1">
    <source>
        <dbReference type="ARBA" id="ARBA00004370"/>
    </source>
</evidence>
<dbReference type="AlphaFoldDB" id="G7K3K3"/>
<keyword evidence="3" id="KW-0812">Transmembrane</keyword>
<dbReference type="GO" id="GO:0016020">
    <property type="term" value="C:membrane"/>
    <property type="evidence" value="ECO:0007669"/>
    <property type="project" value="UniProtKB-SubCell"/>
</dbReference>
<reference evidence="3 6" key="2">
    <citation type="journal article" date="2014" name="BMC Genomics">
        <title>An improved genome release (version Mt4.0) for the model legume Medicago truncatula.</title>
        <authorList>
            <person name="Tang H."/>
            <person name="Krishnakumar V."/>
            <person name="Bidwell S."/>
            <person name="Rosen B."/>
            <person name="Chan A."/>
            <person name="Zhou S."/>
            <person name="Gentzbittel L."/>
            <person name="Childs K.L."/>
            <person name="Yandell M."/>
            <person name="Gundlach H."/>
            <person name="Mayer K.F."/>
            <person name="Schwartz D.C."/>
            <person name="Town C.D."/>
        </authorList>
    </citation>
    <scope>GENOME REANNOTATION</scope>
    <source>
        <strain evidence="5 6">cv. Jemalong A17</strain>
    </source>
</reference>
<dbReference type="HOGENOM" id="CLU_109982_0_0_1"/>
<comment type="subcellular location">
    <subcellularLocation>
        <location evidence="1">Membrane</location>
    </subcellularLocation>
</comment>
<reference evidence="3 6" key="1">
    <citation type="journal article" date="2011" name="Nature">
        <title>The Medicago genome provides insight into the evolution of rhizobial symbioses.</title>
        <authorList>
            <person name="Young N.D."/>
            <person name="Debelle F."/>
            <person name="Oldroyd G.E."/>
            <person name="Geurts R."/>
            <person name="Cannon S.B."/>
            <person name="Udvardi M.K."/>
            <person name="Benedito V.A."/>
            <person name="Mayer K.F."/>
            <person name="Gouzy J."/>
            <person name="Schoof H."/>
            <person name="Van de Peer Y."/>
            <person name="Proost S."/>
            <person name="Cook D.R."/>
            <person name="Meyers B.C."/>
            <person name="Spannagl M."/>
            <person name="Cheung F."/>
            <person name="De Mita S."/>
            <person name="Krishnakumar V."/>
            <person name="Gundlach H."/>
            <person name="Zhou S."/>
            <person name="Mudge J."/>
            <person name="Bharti A.K."/>
            <person name="Murray J.D."/>
            <person name="Naoumkina M.A."/>
            <person name="Rosen B."/>
            <person name="Silverstein K.A."/>
            <person name="Tang H."/>
            <person name="Rombauts S."/>
            <person name="Zhao P.X."/>
            <person name="Zhou P."/>
            <person name="Barbe V."/>
            <person name="Bardou P."/>
            <person name="Bechner M."/>
            <person name="Bellec A."/>
            <person name="Berger A."/>
            <person name="Berges H."/>
            <person name="Bidwell S."/>
            <person name="Bisseling T."/>
            <person name="Choisne N."/>
            <person name="Couloux A."/>
            <person name="Denny R."/>
            <person name="Deshpande S."/>
            <person name="Dai X."/>
            <person name="Doyle J.J."/>
            <person name="Dudez A.M."/>
            <person name="Farmer A.D."/>
            <person name="Fouteau S."/>
            <person name="Franken C."/>
            <person name="Gibelin C."/>
            <person name="Gish J."/>
            <person name="Goldstein S."/>
            <person name="Gonzalez A.J."/>
            <person name="Green P.J."/>
            <person name="Hallab A."/>
            <person name="Hartog M."/>
            <person name="Hua A."/>
            <person name="Humphray S.J."/>
            <person name="Jeong D.H."/>
            <person name="Jing Y."/>
            <person name="Jocker A."/>
            <person name="Kenton S.M."/>
            <person name="Kim D.J."/>
            <person name="Klee K."/>
            <person name="Lai H."/>
            <person name="Lang C."/>
            <person name="Lin S."/>
            <person name="Macmil S.L."/>
            <person name="Magdelenat G."/>
            <person name="Matthews L."/>
            <person name="McCorrison J."/>
            <person name="Monaghan E.L."/>
            <person name="Mun J.H."/>
            <person name="Najar F.Z."/>
            <person name="Nicholson C."/>
            <person name="Noirot C."/>
            <person name="O'Bleness M."/>
            <person name="Paule C.R."/>
            <person name="Poulain J."/>
            <person name="Prion F."/>
            <person name="Qin B."/>
            <person name="Qu C."/>
            <person name="Retzel E.F."/>
            <person name="Riddle C."/>
            <person name="Sallet E."/>
            <person name="Samain S."/>
            <person name="Samson N."/>
            <person name="Sanders I."/>
            <person name="Saurat O."/>
            <person name="Scarpelli C."/>
            <person name="Schiex T."/>
            <person name="Segurens B."/>
            <person name="Severin A.J."/>
            <person name="Sherrier D.J."/>
            <person name="Shi R."/>
            <person name="Sims S."/>
            <person name="Singer S.R."/>
            <person name="Sinharoy S."/>
            <person name="Sterck L."/>
            <person name="Viollet A."/>
            <person name="Wang B.B."/>
            <person name="Wang K."/>
            <person name="Wang M."/>
            <person name="Wang X."/>
            <person name="Warfsmann J."/>
            <person name="Weissenbach J."/>
            <person name="White D.D."/>
            <person name="White J.D."/>
            <person name="Wiley G.B."/>
            <person name="Wincker P."/>
            <person name="Xing Y."/>
            <person name="Yang L."/>
            <person name="Yao Z."/>
            <person name="Ying F."/>
            <person name="Zhai J."/>
            <person name="Zhou L."/>
            <person name="Zuber A."/>
            <person name="Denarie J."/>
            <person name="Dixon R.A."/>
            <person name="May G.D."/>
            <person name="Schwartz D.C."/>
            <person name="Rogers J."/>
            <person name="Quetier F."/>
            <person name="Town C.D."/>
            <person name="Roe B.A."/>
        </authorList>
    </citation>
    <scope>NUCLEOTIDE SEQUENCE [LARGE SCALE GENOMIC DNA]</scope>
    <source>
        <strain evidence="3">A17</strain>
        <strain evidence="5 6">cv. Jemalong A17</strain>
    </source>
</reference>
<dbReference type="EnsemblPlants" id="AET00535">
    <property type="protein sequence ID" value="AET00535"/>
    <property type="gene ID" value="MTR_5g093120"/>
</dbReference>
<dbReference type="EMBL" id="CM001221">
    <property type="protein sequence ID" value="AET00535.1"/>
    <property type="molecule type" value="Genomic_DNA"/>
</dbReference>
<dbReference type="Proteomes" id="UP000002051">
    <property type="component" value="Chromosome 5"/>
</dbReference>
<dbReference type="GO" id="GO:0098542">
    <property type="term" value="P:defense response to other organism"/>
    <property type="evidence" value="ECO:0007669"/>
    <property type="project" value="InterPro"/>
</dbReference>
<name>G7K3K3_MEDTR</name>
<keyword evidence="6" id="KW-1185">Reference proteome</keyword>
<evidence type="ECO:0000313" key="6">
    <source>
        <dbReference type="Proteomes" id="UP000002051"/>
    </source>
</evidence>
<proteinExistence type="predicted"/>
<evidence type="ECO:0000313" key="5">
    <source>
        <dbReference type="EnsemblPlants" id="AET00535"/>
    </source>
</evidence>
<dbReference type="Proteomes" id="UP000265566">
    <property type="component" value="Chromosome 5"/>
</dbReference>
<gene>
    <name evidence="3" type="ordered locus">MTR_5g093120</name>
    <name evidence="4" type="ORF">MtrunA17_Chr5g0444471</name>
</gene>
<evidence type="ECO:0000313" key="3">
    <source>
        <dbReference type="EMBL" id="AET00535.1"/>
    </source>
</evidence>
<keyword evidence="2" id="KW-0472">Membrane</keyword>
<evidence type="ECO:0000313" key="4">
    <source>
        <dbReference type="EMBL" id="RHN57812.1"/>
    </source>
</evidence>
<dbReference type="PaxDb" id="3880-AET00535"/>
<dbReference type="PANTHER" id="PTHR31415">
    <property type="entry name" value="OS05G0367900 PROTEIN"/>
    <property type="match status" value="1"/>
</dbReference>
<sequence>MTSIYFLAALAGLGFIYFVAAFIVGENAHYPNFQVSSASIYSLTINNATKLTAELNITLSVSNPNHYLRISYHHHEFHVKVFYTDKEHVILDNTSTLQQSNFNGSSLIHMILKVDTYSGSYVADGIDLSRRKHGMVEFGLTMLTSIMFKNKLFFLYSWETVKVVCNPIRFAISPNVYNTTPGILLQPLTCTCGPPQISISIN</sequence>
<dbReference type="Gramene" id="rna33401">
    <property type="protein sequence ID" value="RHN57812.1"/>
    <property type="gene ID" value="gene33401"/>
</dbReference>
<reference evidence="5" key="3">
    <citation type="submission" date="2015-04" db="UniProtKB">
        <authorList>
            <consortium name="EnsemblPlants"/>
        </authorList>
    </citation>
    <scope>IDENTIFICATION</scope>
    <source>
        <strain evidence="5">cv. Jemalong A17</strain>
    </source>
</reference>
<organism evidence="3 6">
    <name type="scientific">Medicago truncatula</name>
    <name type="common">Barrel medic</name>
    <name type="synonym">Medicago tribuloides</name>
    <dbReference type="NCBI Taxonomy" id="3880"/>
    <lineage>
        <taxon>Eukaryota</taxon>
        <taxon>Viridiplantae</taxon>
        <taxon>Streptophyta</taxon>
        <taxon>Embryophyta</taxon>
        <taxon>Tracheophyta</taxon>
        <taxon>Spermatophyta</taxon>
        <taxon>Magnoliopsida</taxon>
        <taxon>eudicotyledons</taxon>
        <taxon>Gunneridae</taxon>
        <taxon>Pentapetalae</taxon>
        <taxon>rosids</taxon>
        <taxon>fabids</taxon>
        <taxon>Fabales</taxon>
        <taxon>Fabaceae</taxon>
        <taxon>Papilionoideae</taxon>
        <taxon>50 kb inversion clade</taxon>
        <taxon>NPAAA clade</taxon>
        <taxon>Hologalegina</taxon>
        <taxon>IRL clade</taxon>
        <taxon>Trifolieae</taxon>
        <taxon>Medicago</taxon>
    </lineage>
</organism>
<dbReference type="InterPro" id="IPR044839">
    <property type="entry name" value="NDR1-like"/>
</dbReference>